<keyword evidence="1" id="KW-0488">Methylation</keyword>
<dbReference type="FunFam" id="3.40.1010.10:FF:000006">
    <property type="entry name" value="Siroheme synthase, putative"/>
    <property type="match status" value="1"/>
</dbReference>
<dbReference type="SUPFAM" id="SSF75615">
    <property type="entry name" value="Siroheme synthase middle domains-like"/>
    <property type="match status" value="1"/>
</dbReference>
<dbReference type="PANTHER" id="PTHR45790:SF6">
    <property type="entry name" value="UROPORPHYRINOGEN-III C-METHYLTRANSFERASE"/>
    <property type="match status" value="1"/>
</dbReference>
<evidence type="ECO:0000256" key="5">
    <source>
        <dbReference type="ARBA" id="ARBA00035662"/>
    </source>
</evidence>
<reference evidence="8" key="1">
    <citation type="submission" date="2021-10" db="EMBL/GenBank/DDBJ databases">
        <title>De novo Genome Assembly of Clathrus columnatus (Basidiomycota, Fungi) Using Illumina and Nanopore Sequence Data.</title>
        <authorList>
            <person name="Ogiso-Tanaka E."/>
            <person name="Itagaki H."/>
            <person name="Hosoya T."/>
            <person name="Hosaka K."/>
        </authorList>
    </citation>
    <scope>NUCLEOTIDE SEQUENCE</scope>
    <source>
        <strain evidence="8">MO-923</strain>
    </source>
</reference>
<evidence type="ECO:0000256" key="3">
    <source>
        <dbReference type="ARBA" id="ARBA00022679"/>
    </source>
</evidence>
<dbReference type="InterPro" id="IPR014777">
    <property type="entry name" value="4pyrrole_Mease_sub1"/>
</dbReference>
<accession>A0AAV5AKG2</accession>
<dbReference type="SUPFAM" id="SSF53790">
    <property type="entry name" value="Tetrapyrrole methylase"/>
    <property type="match status" value="1"/>
</dbReference>
<evidence type="ECO:0000259" key="7">
    <source>
        <dbReference type="Pfam" id="PF14823"/>
    </source>
</evidence>
<sequence length="621" mass="67537">MKFAIPKRGASLLLSFHLHKKVVIIIGSGKLAASRAFACLEADAHVIVLGKGGLENACDEVRWRVAENEIEWRDIEEEAKIWNGTPVEDSDEAALLSIISSVSPIYFLCITDTMISSSSSNNCSRSRRSATRLYEVASIVHRIPTNVTDMADLCDFSFPSTHRFRSALHNEPTALQVGIVTNSKGCRLSSRINREIVARLPRGIGDAVDNIGRLRDKARVDDLVWENQTAIHISATLPHEVDTDLPATPNEPVPQSVDPEIQVAASPSQIQQRMRWVSQVSEFWPLHSLANLRDEDLHSILNGDITQPFTGPEFEPGNTISTAPTLHVMPPLAAPTLPKSGRIFLVGSGPGHPSLLTLATSKVLQTADLVLSDKLVPEAVLNTIPKTVELRIARKFPGNADKAQEELMHIGLEAAKQGKVVLKQGDPMLYARVSSEIEYFTANGYPPSVIPGLSSAFAAPLSAKVPVTARGVADSIVICTGVGKGGTTRRLPSYGRGTTVLILMGVARLPEIVRIMLEDEHYPNYLPVCIIERGTMPDQRVISSTLSNIVGAMSSPRVEPQRPPGMMVVGWTCMGFLNGIEGLSEDTGSGLKDRDLERINSWLGSEPFIIKEGLDESWDGI</sequence>
<dbReference type="InterPro" id="IPR035996">
    <property type="entry name" value="4pyrrol_Methylase_sf"/>
</dbReference>
<dbReference type="InterPro" id="IPR014776">
    <property type="entry name" value="4pyrrole_Mease_sub2"/>
</dbReference>
<evidence type="ECO:0000256" key="1">
    <source>
        <dbReference type="ARBA" id="ARBA00022481"/>
    </source>
</evidence>
<comment type="similarity">
    <text evidence="5">In the N-terminal section; belongs to the precorrin methyltransferase family.</text>
</comment>
<dbReference type="Gene3D" id="3.40.50.720">
    <property type="entry name" value="NAD(P)-binding Rossmann-like Domain"/>
    <property type="match status" value="1"/>
</dbReference>
<evidence type="ECO:0000313" key="9">
    <source>
        <dbReference type="Proteomes" id="UP001050691"/>
    </source>
</evidence>
<dbReference type="Pfam" id="PF13241">
    <property type="entry name" value="NAD_binding_7"/>
    <property type="match status" value="1"/>
</dbReference>
<keyword evidence="9" id="KW-1185">Reference proteome</keyword>
<dbReference type="PANTHER" id="PTHR45790">
    <property type="entry name" value="SIROHEME SYNTHASE-RELATED"/>
    <property type="match status" value="1"/>
</dbReference>
<dbReference type="CDD" id="cd11642">
    <property type="entry name" value="SUMT"/>
    <property type="match status" value="1"/>
</dbReference>
<dbReference type="Pfam" id="PF00590">
    <property type="entry name" value="TP_methylase"/>
    <property type="match status" value="1"/>
</dbReference>
<gene>
    <name evidence="8" type="ORF">Clacol_007434</name>
</gene>
<dbReference type="Proteomes" id="UP001050691">
    <property type="component" value="Unassembled WGS sequence"/>
</dbReference>
<feature type="domain" description="Tetrapyrrole methylase" evidence="6">
    <location>
        <begin position="343"/>
        <end position="549"/>
    </location>
</feature>
<name>A0AAV5AKG2_9AGAM</name>
<dbReference type="SUPFAM" id="SSF51735">
    <property type="entry name" value="NAD(P)-binding Rossmann-fold domains"/>
    <property type="match status" value="1"/>
</dbReference>
<evidence type="ECO:0000256" key="2">
    <source>
        <dbReference type="ARBA" id="ARBA00022603"/>
    </source>
</evidence>
<evidence type="ECO:0000256" key="4">
    <source>
        <dbReference type="ARBA" id="ARBA00022691"/>
    </source>
</evidence>
<keyword evidence="3" id="KW-0808">Transferase</keyword>
<evidence type="ECO:0000313" key="8">
    <source>
        <dbReference type="EMBL" id="GJJ13183.1"/>
    </source>
</evidence>
<dbReference type="Gene3D" id="3.30.950.10">
    <property type="entry name" value="Methyltransferase, Cobalt-precorrin-4 Transmethylase, Domain 2"/>
    <property type="match status" value="1"/>
</dbReference>
<dbReference type="GO" id="GO:0019354">
    <property type="term" value="P:siroheme biosynthetic process"/>
    <property type="evidence" value="ECO:0007669"/>
    <property type="project" value="InterPro"/>
</dbReference>
<dbReference type="InterPro" id="IPR050161">
    <property type="entry name" value="Siro_Cobalamin_biosynth"/>
</dbReference>
<dbReference type="Pfam" id="PF14823">
    <property type="entry name" value="Sirohm_synth_C"/>
    <property type="match status" value="1"/>
</dbReference>
<dbReference type="Gene3D" id="3.40.1010.10">
    <property type="entry name" value="Cobalt-precorrin-4 Transmethylase, Domain 1"/>
    <property type="match status" value="1"/>
</dbReference>
<dbReference type="InterPro" id="IPR006366">
    <property type="entry name" value="CobA/CysG_C"/>
</dbReference>
<comment type="caution">
    <text evidence="8">The sequence shown here is derived from an EMBL/GenBank/DDBJ whole genome shotgun (WGS) entry which is preliminary data.</text>
</comment>
<dbReference type="AlphaFoldDB" id="A0AAV5AKG2"/>
<feature type="domain" description="Siroheme biosynthesis protein Met8 C-terminal" evidence="7">
    <location>
        <begin position="263"/>
        <end position="302"/>
    </location>
</feature>
<dbReference type="GO" id="GO:0032259">
    <property type="term" value="P:methylation"/>
    <property type="evidence" value="ECO:0007669"/>
    <property type="project" value="UniProtKB-KW"/>
</dbReference>
<organism evidence="8 9">
    <name type="scientific">Clathrus columnatus</name>
    <dbReference type="NCBI Taxonomy" id="1419009"/>
    <lineage>
        <taxon>Eukaryota</taxon>
        <taxon>Fungi</taxon>
        <taxon>Dikarya</taxon>
        <taxon>Basidiomycota</taxon>
        <taxon>Agaricomycotina</taxon>
        <taxon>Agaricomycetes</taxon>
        <taxon>Phallomycetidae</taxon>
        <taxon>Phallales</taxon>
        <taxon>Clathraceae</taxon>
        <taxon>Clathrus</taxon>
    </lineage>
</organism>
<keyword evidence="2" id="KW-0489">Methyltransferase</keyword>
<proteinExistence type="inferred from homology"/>
<dbReference type="InterPro" id="IPR036291">
    <property type="entry name" value="NAD(P)-bd_dom_sf"/>
</dbReference>
<dbReference type="InterPro" id="IPR000878">
    <property type="entry name" value="4pyrrol_Mease"/>
</dbReference>
<dbReference type="GO" id="GO:0004851">
    <property type="term" value="F:uroporphyrin-III C-methyltransferase activity"/>
    <property type="evidence" value="ECO:0007669"/>
    <property type="project" value="TreeGrafter"/>
</dbReference>
<protein>
    <recommendedName>
        <fullName evidence="10">Uroporphyrin-III C-methyltransferase</fullName>
    </recommendedName>
</protein>
<evidence type="ECO:0008006" key="10">
    <source>
        <dbReference type="Google" id="ProtNLM"/>
    </source>
</evidence>
<dbReference type="InterPro" id="IPR028162">
    <property type="entry name" value="Met8_C"/>
</dbReference>
<keyword evidence="4" id="KW-0949">S-adenosyl-L-methionine</keyword>
<dbReference type="EMBL" id="BPWL01000008">
    <property type="protein sequence ID" value="GJJ13183.1"/>
    <property type="molecule type" value="Genomic_DNA"/>
</dbReference>
<evidence type="ECO:0000259" key="6">
    <source>
        <dbReference type="Pfam" id="PF00590"/>
    </source>
</evidence>